<dbReference type="AlphaFoldDB" id="A0A9P8D440"/>
<gene>
    <name evidence="2" type="ORF">J7337_013197</name>
</gene>
<dbReference type="InterPro" id="IPR022198">
    <property type="entry name" value="DUF3723"/>
</dbReference>
<feature type="compositionally biased region" description="Low complexity" evidence="1">
    <location>
        <begin position="1140"/>
        <end position="1151"/>
    </location>
</feature>
<dbReference type="GeneID" id="68321053"/>
<evidence type="ECO:0000313" key="3">
    <source>
        <dbReference type="Proteomes" id="UP000827133"/>
    </source>
</evidence>
<feature type="compositionally biased region" description="Acidic residues" evidence="1">
    <location>
        <begin position="995"/>
        <end position="1004"/>
    </location>
</feature>
<feature type="compositionally biased region" description="Basic and acidic residues" evidence="1">
    <location>
        <begin position="654"/>
        <end position="676"/>
    </location>
</feature>
<feature type="compositionally biased region" description="Polar residues" evidence="1">
    <location>
        <begin position="765"/>
        <end position="778"/>
    </location>
</feature>
<feature type="region of interest" description="Disordered" evidence="1">
    <location>
        <begin position="540"/>
        <end position="575"/>
    </location>
</feature>
<dbReference type="Proteomes" id="UP000827133">
    <property type="component" value="Unassembled WGS sequence"/>
</dbReference>
<dbReference type="RefSeq" id="XP_044673968.1">
    <property type="nucleotide sequence ID" value="XM_044830693.1"/>
</dbReference>
<feature type="region of interest" description="Disordered" evidence="1">
    <location>
        <begin position="633"/>
        <end position="1049"/>
    </location>
</feature>
<dbReference type="EMBL" id="JAHBCI010000011">
    <property type="protein sequence ID" value="KAG9494968.1"/>
    <property type="molecule type" value="Genomic_DNA"/>
</dbReference>
<feature type="region of interest" description="Disordered" evidence="1">
    <location>
        <begin position="1104"/>
        <end position="1151"/>
    </location>
</feature>
<feature type="compositionally biased region" description="Basic residues" evidence="1">
    <location>
        <begin position="595"/>
        <end position="606"/>
    </location>
</feature>
<protein>
    <submittedName>
        <fullName evidence="2">Uncharacterized protein</fullName>
    </submittedName>
</protein>
<feature type="compositionally biased region" description="Polar residues" evidence="1">
    <location>
        <begin position="707"/>
        <end position="720"/>
    </location>
</feature>
<feature type="compositionally biased region" description="Polar residues" evidence="1">
    <location>
        <begin position="890"/>
        <end position="900"/>
    </location>
</feature>
<keyword evidence="3" id="KW-1185">Reference proteome</keyword>
<sequence length="1151" mass="127190">MEAGRQTMELVGIVRCPVDSIFTYGIGRQINQDAVNRMWKYFEKTERRPLDERNHLQGIVTPEDLRVILSLLGVTERALKSTLQETKYPLLSGHRIACLDGKHRLSALTQNRPLSWWVVRLYCVQGSWLQFPTQLSTSWENQQVLQDQVEYTSHEIPYSDAEIYRLVRKYMKSKDKLREKECRARLTPCKHVSLKGLLKNLPLVHDLDALERFPGVTGGLKLGNIHKHLALHIDEEICHYLRHILSVWKDITGDNPQVNAAVDLETVQCLQFRAPSTSEIDRLAIKRMFTDGTLFRGLKDLDLRDFVRDKVLSVQVIIPSLETFHENMKYISLGAKFLRGHFMVPLQDNKQDTPTLYQSLGDDWSDPGAYYVEVAGSRLQLVTGRPTKYSAYKHLFIAALRHFARLTANSPRQDVRGETMPSFPERSRIRYLAQLAHSCGFNNTKIADTLNSATEYTFLPDYVPRTGIPADWRGGVPFTKNYINLQSVAFPPQLDGPVNRGRKPSTLFVMQDIIDAFFDKTNDLSNLGGEQCPVVPTLQHLPGEDKSLSDSEDLYSATDREEGGMPETGRDAPAGTIDKEDKIKQKSMVNVLRPRSGRIVKERRKSRAGEDADQSIQIDEDTIFRRMRRSSRFFSEDHGVQPHEDGDGQDLEDGIERDTHEELRTLREPGAARRDPPAASTLSSRPASSPELVLRGFLPGKAPADTSIHSRASTETSLAGPSTLREPGAARRDPPAASTLSSRPASSPELVLRGFLPGKAPADTSIHSRASTETSLAGPSTLREPGAARRDPPAASTLSSRPASSPELVLRGFLPGKAPADTSIHSRASTETSLAGPSTLREPGAARRDPPAASTLSSRPASSPELVLQGFLPGKAPADTSIHSRAFSKYRTSAETSLAGPSTLREPQLAGPSTLREPQLAGPSTLREPQLAGPSTLREPQLARPPQRTTSSYDESPFDQFASRNPFRFTVSNNPFRPSTNNPFRPSVSKPFEEQGVEEADETDFSTTGHLSERFPSRIKTRTGRFSTPSLPNPDPLRPLESDQPIGEQGTIMNPESAHPATSAEAWTSRQNVATNTAAEAEKGALATDVVEGRTSTSRTEILSAHHHFTRRSPMSPSRRDTTAGLSPNSPVGKMETSSDKLALADLAADE</sequence>
<dbReference type="Pfam" id="PF12520">
    <property type="entry name" value="DUF3723"/>
    <property type="match status" value="1"/>
</dbReference>
<feature type="compositionally biased region" description="Polar residues" evidence="1">
    <location>
        <begin position="970"/>
        <end position="984"/>
    </location>
</feature>
<feature type="compositionally biased region" description="Basic and acidic residues" evidence="1">
    <location>
        <begin position="634"/>
        <end position="646"/>
    </location>
</feature>
<evidence type="ECO:0000313" key="2">
    <source>
        <dbReference type="EMBL" id="KAG9494968.1"/>
    </source>
</evidence>
<name>A0A9P8D440_9HYPO</name>
<feature type="region of interest" description="Disordered" evidence="1">
    <location>
        <begin position="593"/>
        <end position="616"/>
    </location>
</feature>
<evidence type="ECO:0000256" key="1">
    <source>
        <dbReference type="SAM" id="MobiDB-lite"/>
    </source>
</evidence>
<comment type="caution">
    <text evidence="2">The sequence shown here is derived from an EMBL/GenBank/DDBJ whole genome shotgun (WGS) entry which is preliminary data.</text>
</comment>
<organism evidence="2 3">
    <name type="scientific">Fusarium musae</name>
    <dbReference type="NCBI Taxonomy" id="1042133"/>
    <lineage>
        <taxon>Eukaryota</taxon>
        <taxon>Fungi</taxon>
        <taxon>Dikarya</taxon>
        <taxon>Ascomycota</taxon>
        <taxon>Pezizomycotina</taxon>
        <taxon>Sordariomycetes</taxon>
        <taxon>Hypocreomycetidae</taxon>
        <taxon>Hypocreales</taxon>
        <taxon>Nectriaceae</taxon>
        <taxon>Fusarium</taxon>
    </lineage>
</organism>
<reference evidence="2" key="1">
    <citation type="journal article" date="2021" name="Mol. Plant Microbe Interact.">
        <title>Telomere to telomere genome assembly of Fusarium musae F31, causal agent of crown rot disease of banana.</title>
        <authorList>
            <person name="Degradi L."/>
            <person name="Tava V."/>
            <person name="Kunova A."/>
            <person name="Cortesi P."/>
            <person name="Saracchi M."/>
            <person name="Pasquali M."/>
        </authorList>
    </citation>
    <scope>NUCLEOTIDE SEQUENCE</scope>
    <source>
        <strain evidence="2">F31</strain>
    </source>
</reference>
<dbReference type="KEGG" id="fmu:J7337_013197"/>
<proteinExistence type="predicted"/>
<accession>A0A9P8D440</accession>
<feature type="compositionally biased region" description="Polar residues" evidence="1">
    <location>
        <begin position="823"/>
        <end position="836"/>
    </location>
</feature>